<reference evidence="3" key="1">
    <citation type="journal article" date="2014" name="Int. J. Syst. Evol. Microbiol.">
        <title>Complete genome sequence of Corynebacterium casei LMG S-19264T (=DSM 44701T), isolated from a smear-ripened cheese.</title>
        <authorList>
            <consortium name="US DOE Joint Genome Institute (JGI-PGF)"/>
            <person name="Walter F."/>
            <person name="Albersmeier A."/>
            <person name="Kalinowski J."/>
            <person name="Ruckert C."/>
        </authorList>
    </citation>
    <scope>NUCLEOTIDE SEQUENCE</scope>
    <source>
        <strain evidence="3">CCM 7684</strain>
    </source>
</reference>
<dbReference type="Pfam" id="PF11412">
    <property type="entry name" value="DsbD_N"/>
    <property type="match status" value="1"/>
</dbReference>
<evidence type="ECO:0000256" key="1">
    <source>
        <dbReference type="SAM" id="SignalP"/>
    </source>
</evidence>
<keyword evidence="4" id="KW-1185">Reference proteome</keyword>
<comment type="caution">
    <text evidence="3">The sequence shown here is derived from an EMBL/GenBank/DDBJ whole genome shotgun (WGS) entry which is preliminary data.</text>
</comment>
<dbReference type="Proteomes" id="UP000602745">
    <property type="component" value="Unassembled WGS sequence"/>
</dbReference>
<protein>
    <submittedName>
        <fullName evidence="3">Protein involved in C cytochrome biogenesis</fullName>
    </submittedName>
</protein>
<evidence type="ECO:0000313" key="3">
    <source>
        <dbReference type="EMBL" id="GGE34708.1"/>
    </source>
</evidence>
<reference evidence="3" key="2">
    <citation type="submission" date="2020-09" db="EMBL/GenBank/DDBJ databases">
        <authorList>
            <person name="Sun Q."/>
            <person name="Sedlacek I."/>
        </authorList>
    </citation>
    <scope>NUCLEOTIDE SEQUENCE</scope>
    <source>
        <strain evidence="3">CCM 7684</strain>
    </source>
</reference>
<feature type="signal peptide" evidence="1">
    <location>
        <begin position="1"/>
        <end position="20"/>
    </location>
</feature>
<organism evidence="3 4">
    <name type="scientific">Agaricicola taiwanensis</name>
    <dbReference type="NCBI Taxonomy" id="591372"/>
    <lineage>
        <taxon>Bacteria</taxon>
        <taxon>Pseudomonadati</taxon>
        <taxon>Pseudomonadota</taxon>
        <taxon>Alphaproteobacteria</taxon>
        <taxon>Rhodobacterales</taxon>
        <taxon>Paracoccaceae</taxon>
        <taxon>Agaricicola</taxon>
    </lineage>
</organism>
<proteinExistence type="predicted"/>
<keyword evidence="1" id="KW-0732">Signal</keyword>
<name>A0A8J2YDP0_9RHOB</name>
<gene>
    <name evidence="3" type="ORF">GCM10007276_10190</name>
</gene>
<dbReference type="EMBL" id="BMCP01000001">
    <property type="protein sequence ID" value="GGE34708.1"/>
    <property type="molecule type" value="Genomic_DNA"/>
</dbReference>
<dbReference type="InterPro" id="IPR028250">
    <property type="entry name" value="DsbDN"/>
</dbReference>
<evidence type="ECO:0000259" key="2">
    <source>
        <dbReference type="Pfam" id="PF11412"/>
    </source>
</evidence>
<sequence>MIRGMLLIAAFLAITGVARAETTSAWAGDGSSAIRLISGRAPEADGSSIVGIEIRLQPGWKTYWREPGESGIPPRFDWAGSENLKKADVLFPAPKRFKEGDSWTVGYDRSVVLPVRLIPEDPARPVRLALSMDYAVCEKLCVPAHGQVHLQRGPQDAVDRYTAANIEKSLKRLPRKATLDSSDVPSVSVNRADNGALIIAVRGDGEADLFAHGDGRWSPPLPIFKKEDAEGRRLFYVKTNKAPAGASLSLVAVSGETASEIVLDARTSSP</sequence>
<feature type="domain" description="Thiol:disulfide interchange protein DsbD N-terminal" evidence="2">
    <location>
        <begin position="45"/>
        <end position="148"/>
    </location>
</feature>
<dbReference type="AlphaFoldDB" id="A0A8J2YDP0"/>
<accession>A0A8J2YDP0</accession>
<evidence type="ECO:0000313" key="4">
    <source>
        <dbReference type="Proteomes" id="UP000602745"/>
    </source>
</evidence>
<feature type="chain" id="PRO_5035184177" evidence="1">
    <location>
        <begin position="21"/>
        <end position="270"/>
    </location>
</feature>